<dbReference type="SMART" id="SM00495">
    <property type="entry name" value="ChtBD3"/>
    <property type="match status" value="2"/>
</dbReference>
<dbReference type="EMBL" id="BMXA01000001">
    <property type="protein sequence ID" value="GGZ98016.1"/>
    <property type="molecule type" value="Genomic_DNA"/>
</dbReference>
<gene>
    <name evidence="10" type="ORF">GCM10008090_02940</name>
</gene>
<feature type="domain" description="PKD" evidence="8">
    <location>
        <begin position="246"/>
        <end position="324"/>
    </location>
</feature>
<dbReference type="PANTHER" id="PTHR45708">
    <property type="entry name" value="ENDOCHITINASE"/>
    <property type="match status" value="1"/>
</dbReference>
<dbReference type="SUPFAM" id="SSF49299">
    <property type="entry name" value="PKD domain"/>
    <property type="match status" value="2"/>
</dbReference>
<evidence type="ECO:0000256" key="4">
    <source>
        <dbReference type="ARBA" id="ARBA00023277"/>
    </source>
</evidence>
<dbReference type="GO" id="GO:0008843">
    <property type="term" value="F:endochitinase activity"/>
    <property type="evidence" value="ECO:0007669"/>
    <property type="project" value="UniProtKB-EC"/>
</dbReference>
<dbReference type="SUPFAM" id="SSF51445">
    <property type="entry name" value="(Trans)glycosidases"/>
    <property type="match status" value="1"/>
</dbReference>
<feature type="chain" id="PRO_5037000642" description="chitinase" evidence="7">
    <location>
        <begin position="25"/>
        <end position="661"/>
    </location>
</feature>
<dbReference type="InterPro" id="IPR022409">
    <property type="entry name" value="PKD/Chitinase_dom"/>
</dbReference>
<dbReference type="InterPro" id="IPR017853">
    <property type="entry name" value="GH"/>
</dbReference>
<dbReference type="InterPro" id="IPR000601">
    <property type="entry name" value="PKD_dom"/>
</dbReference>
<dbReference type="PANTHER" id="PTHR45708:SF49">
    <property type="entry name" value="ENDOCHITINASE"/>
    <property type="match status" value="1"/>
</dbReference>
<reference evidence="10" key="1">
    <citation type="journal article" date="2014" name="Int. J. Syst. Evol. Microbiol.">
        <title>Complete genome sequence of Corynebacterium casei LMG S-19264T (=DSM 44701T), isolated from a smear-ripened cheese.</title>
        <authorList>
            <consortium name="US DOE Joint Genome Institute (JGI-PGF)"/>
            <person name="Walter F."/>
            <person name="Albersmeier A."/>
            <person name="Kalinowski J."/>
            <person name="Ruckert C."/>
        </authorList>
    </citation>
    <scope>NUCLEOTIDE SEQUENCE</scope>
    <source>
        <strain evidence="10">KCTC 12711</strain>
    </source>
</reference>
<dbReference type="Proteomes" id="UP000614811">
    <property type="component" value="Unassembled WGS sequence"/>
</dbReference>
<evidence type="ECO:0000313" key="10">
    <source>
        <dbReference type="EMBL" id="GGZ98016.1"/>
    </source>
</evidence>
<evidence type="ECO:0000256" key="7">
    <source>
        <dbReference type="SAM" id="SignalP"/>
    </source>
</evidence>
<dbReference type="GO" id="GO:0030246">
    <property type="term" value="F:carbohydrate binding"/>
    <property type="evidence" value="ECO:0007669"/>
    <property type="project" value="InterPro"/>
</dbReference>
<dbReference type="SMART" id="SM00089">
    <property type="entry name" value="PKD"/>
    <property type="match status" value="2"/>
</dbReference>
<dbReference type="InterPro" id="IPR050542">
    <property type="entry name" value="Glycosyl_Hydrlase18_Chitinase"/>
</dbReference>
<dbReference type="GO" id="GO:0005975">
    <property type="term" value="P:carbohydrate metabolic process"/>
    <property type="evidence" value="ECO:0007669"/>
    <property type="project" value="InterPro"/>
</dbReference>
<dbReference type="CDD" id="cd02871">
    <property type="entry name" value="GH18_chitinase_D-like"/>
    <property type="match status" value="1"/>
</dbReference>
<feature type="signal peptide" evidence="7">
    <location>
        <begin position="1"/>
        <end position="24"/>
    </location>
</feature>
<evidence type="ECO:0000256" key="3">
    <source>
        <dbReference type="ARBA" id="ARBA00022801"/>
    </source>
</evidence>
<dbReference type="CDD" id="cd00146">
    <property type="entry name" value="PKD"/>
    <property type="match status" value="2"/>
</dbReference>
<name>A0A918RGJ0_9GAMM</name>
<evidence type="ECO:0000259" key="9">
    <source>
        <dbReference type="PROSITE" id="PS51910"/>
    </source>
</evidence>
<proteinExistence type="inferred from homology"/>
<dbReference type="Gene3D" id="2.10.10.20">
    <property type="entry name" value="Carbohydrate-binding module superfamily 5/12"/>
    <property type="match status" value="1"/>
</dbReference>
<feature type="domain" description="PKD" evidence="8">
    <location>
        <begin position="87"/>
        <end position="175"/>
    </location>
</feature>
<keyword evidence="5 6" id="KW-0326">Glycosidase</keyword>
<evidence type="ECO:0000256" key="5">
    <source>
        <dbReference type="ARBA" id="ARBA00023295"/>
    </source>
</evidence>
<comment type="caution">
    <text evidence="10">The sequence shown here is derived from an EMBL/GenBank/DDBJ whole genome shotgun (WGS) entry which is preliminary data.</text>
</comment>
<accession>A0A918RGJ0</accession>
<evidence type="ECO:0000256" key="6">
    <source>
        <dbReference type="RuleBase" id="RU000489"/>
    </source>
</evidence>
<dbReference type="PROSITE" id="PS01095">
    <property type="entry name" value="GH18_1"/>
    <property type="match status" value="1"/>
</dbReference>
<sequence length="661" mass="69462">MTFLRLCTALYCGALLFVPASALAVDCSSLSSWTSSTVYVGNDQVKHAGSAYRAKWWTQNQNPINHSQQWDVWAVLGSCGDTPTNQAPSAQINGPYQALVGQTLNFNSAGSTDVDGTITGYQWQFGDGASSSLPNPQHTYTTAGTYTVTLTVIDNQGTSSVASTSAAISDDSGGEPGSCDGVPAYVAGASYAAGDMVSNAGKRFECLIEGWCSSSAAWAYEPGVGAHWGDAWNEFGDCQTSGNNQPPVAEINGPYYGQVNQMINFTAAGSSDPDGSVANYSWSFGDGAQSNQSSASHSYTNTGTYTVTLTVTDNDGAATTVSTVANINDGSATGSPLPHRVLVGYWHNFVNQAGYLPIGSVSDVWDIVNLSFAENKLGGQPGEVAFAPAEESEAAFMAGVQMLQARGQKVLISLGGANAHITLDNVTERDNFVRTMGDIIARYDLDGMDIDLEGGSLNMNPGDTVANPQTPAIVNLIEATRQLKARFGPDFILTMAPETAYVQGGYANFGGIWGAYLPLIHALRNDLNLLHVQHYNSGSILATDDVAYNAGTANFHVALSDMMITGFPAGRDANNFFPGLRADQVAIGLPATAGAASSGLTSSSVVHSALDCLIKRTGCGAYVPGQAHPDFRGLMTWSITWDAYGNGSFSNPHRAYLNANP</sequence>
<dbReference type="SMART" id="SM00636">
    <property type="entry name" value="Glyco_18"/>
    <property type="match status" value="1"/>
</dbReference>
<protein>
    <recommendedName>
        <fullName evidence="2">chitinase</fullName>
        <ecNumber evidence="2">3.2.1.14</ecNumber>
    </recommendedName>
</protein>
<dbReference type="InterPro" id="IPR003610">
    <property type="entry name" value="CBM5/12"/>
</dbReference>
<dbReference type="PROSITE" id="PS50093">
    <property type="entry name" value="PKD"/>
    <property type="match status" value="2"/>
</dbReference>
<dbReference type="GO" id="GO:0008061">
    <property type="term" value="F:chitin binding"/>
    <property type="evidence" value="ECO:0007669"/>
    <property type="project" value="InterPro"/>
</dbReference>
<feature type="domain" description="GH18" evidence="9">
    <location>
        <begin position="340"/>
        <end position="660"/>
    </location>
</feature>
<dbReference type="Pfam" id="PF00704">
    <property type="entry name" value="Glyco_hydro_18"/>
    <property type="match status" value="1"/>
</dbReference>
<dbReference type="PROSITE" id="PS51910">
    <property type="entry name" value="GH18_2"/>
    <property type="match status" value="1"/>
</dbReference>
<dbReference type="InterPro" id="IPR035986">
    <property type="entry name" value="PKD_dom_sf"/>
</dbReference>
<dbReference type="InterPro" id="IPR001223">
    <property type="entry name" value="Glyco_hydro18_cat"/>
</dbReference>
<reference evidence="10" key="2">
    <citation type="submission" date="2020-09" db="EMBL/GenBank/DDBJ databases">
        <authorList>
            <person name="Sun Q."/>
            <person name="Kim S."/>
        </authorList>
    </citation>
    <scope>NUCLEOTIDE SEQUENCE</scope>
    <source>
        <strain evidence="10">KCTC 12711</strain>
    </source>
</reference>
<evidence type="ECO:0000256" key="1">
    <source>
        <dbReference type="ARBA" id="ARBA00009121"/>
    </source>
</evidence>
<evidence type="ECO:0000259" key="8">
    <source>
        <dbReference type="PROSITE" id="PS50093"/>
    </source>
</evidence>
<dbReference type="SUPFAM" id="SSF51055">
    <property type="entry name" value="Carbohydrate binding domain"/>
    <property type="match status" value="1"/>
</dbReference>
<dbReference type="InterPro" id="IPR001579">
    <property type="entry name" value="Glyco_hydro_18_chit_AS"/>
</dbReference>
<dbReference type="AlphaFoldDB" id="A0A918RGJ0"/>
<dbReference type="RefSeq" id="WP_189398233.1">
    <property type="nucleotide sequence ID" value="NZ_BMXA01000001.1"/>
</dbReference>
<dbReference type="GO" id="GO:0005576">
    <property type="term" value="C:extracellular region"/>
    <property type="evidence" value="ECO:0007669"/>
    <property type="project" value="InterPro"/>
</dbReference>
<dbReference type="InterPro" id="IPR013783">
    <property type="entry name" value="Ig-like_fold"/>
</dbReference>
<dbReference type="Gene3D" id="3.20.20.80">
    <property type="entry name" value="Glycosidases"/>
    <property type="match status" value="1"/>
</dbReference>
<dbReference type="EC" id="3.2.1.14" evidence="2"/>
<keyword evidence="7" id="KW-0732">Signal</keyword>
<dbReference type="Pfam" id="PF02839">
    <property type="entry name" value="CBM_5_12"/>
    <property type="match status" value="1"/>
</dbReference>
<dbReference type="Pfam" id="PF18911">
    <property type="entry name" value="PKD_4"/>
    <property type="match status" value="2"/>
</dbReference>
<dbReference type="Gene3D" id="2.60.40.10">
    <property type="entry name" value="Immunoglobulins"/>
    <property type="match status" value="2"/>
</dbReference>
<comment type="similarity">
    <text evidence="1">Belongs to the glycosyl hydrolase 18 family. Chitinase class II subfamily.</text>
</comment>
<evidence type="ECO:0000256" key="2">
    <source>
        <dbReference type="ARBA" id="ARBA00012729"/>
    </source>
</evidence>
<keyword evidence="11" id="KW-1185">Reference proteome</keyword>
<organism evidence="10 11">
    <name type="scientific">Arenicella chitinivorans</name>
    <dbReference type="NCBI Taxonomy" id="1329800"/>
    <lineage>
        <taxon>Bacteria</taxon>
        <taxon>Pseudomonadati</taxon>
        <taxon>Pseudomonadota</taxon>
        <taxon>Gammaproteobacteria</taxon>
        <taxon>Arenicellales</taxon>
        <taxon>Arenicellaceae</taxon>
        <taxon>Arenicella</taxon>
    </lineage>
</organism>
<keyword evidence="3 6" id="KW-0378">Hydrolase</keyword>
<dbReference type="InterPro" id="IPR036573">
    <property type="entry name" value="CBM_sf_5/12"/>
</dbReference>
<dbReference type="InterPro" id="IPR011583">
    <property type="entry name" value="Chitinase_II/V-like_cat"/>
</dbReference>
<keyword evidence="4" id="KW-0119">Carbohydrate metabolism</keyword>
<evidence type="ECO:0000313" key="11">
    <source>
        <dbReference type="Proteomes" id="UP000614811"/>
    </source>
</evidence>
<dbReference type="CDD" id="cd12215">
    <property type="entry name" value="ChiC_BD"/>
    <property type="match status" value="1"/>
</dbReference>